<dbReference type="AlphaFoldDB" id="A0A5C5ZKI7"/>
<dbReference type="Proteomes" id="UP000320176">
    <property type="component" value="Unassembled WGS sequence"/>
</dbReference>
<gene>
    <name evidence="2" type="ORF">Pla52n_69530</name>
</gene>
<keyword evidence="3" id="KW-1185">Reference proteome</keyword>
<protein>
    <submittedName>
        <fullName evidence="2">Uncharacterized protein</fullName>
    </submittedName>
</protein>
<evidence type="ECO:0000313" key="3">
    <source>
        <dbReference type="Proteomes" id="UP000320176"/>
    </source>
</evidence>
<sequence length="108" mass="11129">MGSALTVAFPSSSVYVYDPSELTCREPKTVLNAAPTLPDDPLMAETVKTPPKGSESIPDPSSSDMTFPVAVGDVFSVTEPLLLVAVGGPLTVTLITPVSVAPRVSVTV</sequence>
<evidence type="ECO:0000313" key="2">
    <source>
        <dbReference type="EMBL" id="TWT87922.1"/>
    </source>
</evidence>
<name>A0A5C5ZKI7_9BACT</name>
<organism evidence="2 3">
    <name type="scientific">Stieleria varia</name>
    <dbReference type="NCBI Taxonomy" id="2528005"/>
    <lineage>
        <taxon>Bacteria</taxon>
        <taxon>Pseudomonadati</taxon>
        <taxon>Planctomycetota</taxon>
        <taxon>Planctomycetia</taxon>
        <taxon>Pirellulales</taxon>
        <taxon>Pirellulaceae</taxon>
        <taxon>Stieleria</taxon>
    </lineage>
</organism>
<accession>A0A5C5ZKI7</accession>
<evidence type="ECO:0000256" key="1">
    <source>
        <dbReference type="SAM" id="MobiDB-lite"/>
    </source>
</evidence>
<comment type="caution">
    <text evidence="2">The sequence shown here is derived from an EMBL/GenBank/DDBJ whole genome shotgun (WGS) entry which is preliminary data.</text>
</comment>
<reference evidence="2 3" key="1">
    <citation type="submission" date="2019-02" db="EMBL/GenBank/DDBJ databases">
        <title>Deep-cultivation of Planctomycetes and their phenomic and genomic characterization uncovers novel biology.</title>
        <authorList>
            <person name="Wiegand S."/>
            <person name="Jogler M."/>
            <person name="Boedeker C."/>
            <person name="Pinto D."/>
            <person name="Vollmers J."/>
            <person name="Rivas-Marin E."/>
            <person name="Kohn T."/>
            <person name="Peeters S.H."/>
            <person name="Heuer A."/>
            <person name="Rast P."/>
            <person name="Oberbeckmann S."/>
            <person name="Bunk B."/>
            <person name="Jeske O."/>
            <person name="Meyerdierks A."/>
            <person name="Storesund J.E."/>
            <person name="Kallscheuer N."/>
            <person name="Luecker S."/>
            <person name="Lage O.M."/>
            <person name="Pohl T."/>
            <person name="Merkel B.J."/>
            <person name="Hornburger P."/>
            <person name="Mueller R.-W."/>
            <person name="Bruemmer F."/>
            <person name="Labrenz M."/>
            <person name="Spormann A.M."/>
            <person name="Op Den Camp H."/>
            <person name="Overmann J."/>
            <person name="Amann R."/>
            <person name="Jetten M.S.M."/>
            <person name="Mascher T."/>
            <person name="Medema M.H."/>
            <person name="Devos D.P."/>
            <person name="Kaster A.-K."/>
            <person name="Ovreas L."/>
            <person name="Rohde M."/>
            <person name="Galperin M.Y."/>
            <person name="Jogler C."/>
        </authorList>
    </citation>
    <scope>NUCLEOTIDE SEQUENCE [LARGE SCALE GENOMIC DNA]</scope>
    <source>
        <strain evidence="2 3">Pla52n</strain>
    </source>
</reference>
<proteinExistence type="predicted"/>
<feature type="region of interest" description="Disordered" evidence="1">
    <location>
        <begin position="32"/>
        <end position="63"/>
    </location>
</feature>
<dbReference type="EMBL" id="SJPN01000030">
    <property type="protein sequence ID" value="TWT87922.1"/>
    <property type="molecule type" value="Genomic_DNA"/>
</dbReference>